<sequence>MPAHRDAISLVGMKHSELGAIAHNIADSLASGQGFLIGHFPTEIFAEVAQSAESHMSIDFLTGQITGAQPSDSLRKAIALYVEATPAFFEKHGASISDVRKVIARYHVTRLENRFSVIVEDACGRRSSAEYGGMPGKRLKTIDELGRIRPKVARCPSEKPPD</sequence>
<protein>
    <submittedName>
        <fullName evidence="1">Uncharacterized protein</fullName>
    </submittedName>
</protein>
<keyword evidence="1" id="KW-0614">Plasmid</keyword>
<reference evidence="1" key="1">
    <citation type="submission" date="2020-02" db="EMBL/GenBank/DDBJ databases">
        <title>Unexpected conservation and global transmission of agrobacterial virulence plasmids.</title>
        <authorList>
            <person name="Weisberg A.J."/>
            <person name="Davis E.W. II"/>
            <person name="Tabima J.R."/>
            <person name="Belcher M.S."/>
            <person name="Miller M."/>
            <person name="Kuo C.-H."/>
            <person name="Loper J.E."/>
            <person name="Grunwald N.J."/>
            <person name="Putnam M.L."/>
            <person name="Chang J.H."/>
        </authorList>
    </citation>
    <scope>NUCLEOTIDE SEQUENCE</scope>
    <source>
        <strain evidence="1">Q15/94</strain>
        <plasmid evidence="1">pQ15_94_2</plasmid>
    </source>
</reference>
<accession>A0AAJ4TDH1</accession>
<evidence type="ECO:0000313" key="2">
    <source>
        <dbReference type="Proteomes" id="UP000663946"/>
    </source>
</evidence>
<dbReference type="RefSeq" id="WP_333722622.1">
    <property type="nucleotide sequence ID" value="NZ_CP049219.1"/>
</dbReference>
<dbReference type="EMBL" id="CP049219">
    <property type="protein sequence ID" value="QTG17070.1"/>
    <property type="molecule type" value="Genomic_DNA"/>
</dbReference>
<evidence type="ECO:0000313" key="1">
    <source>
        <dbReference type="EMBL" id="QTG17070.1"/>
    </source>
</evidence>
<dbReference type="AlphaFoldDB" id="A0AAJ4TDH1"/>
<organism evidence="1 2">
    <name type="scientific">Agrobacterium tumefaciens</name>
    <dbReference type="NCBI Taxonomy" id="358"/>
    <lineage>
        <taxon>Bacteria</taxon>
        <taxon>Pseudomonadati</taxon>
        <taxon>Pseudomonadota</taxon>
        <taxon>Alphaproteobacteria</taxon>
        <taxon>Hyphomicrobiales</taxon>
        <taxon>Rhizobiaceae</taxon>
        <taxon>Rhizobium/Agrobacterium group</taxon>
        <taxon>Agrobacterium</taxon>
        <taxon>Agrobacterium tumefaciens complex</taxon>
    </lineage>
</organism>
<gene>
    <name evidence="1" type="ORF">G6M86_27660</name>
</gene>
<dbReference type="Proteomes" id="UP000663946">
    <property type="component" value="Plasmid pQ15_94_2"/>
</dbReference>
<name>A0AAJ4TDH1_AGRTU</name>
<geneLocation type="plasmid" evidence="1 2">
    <name>pQ15_94_2</name>
</geneLocation>
<proteinExistence type="predicted"/>